<keyword evidence="6" id="KW-0479">Metal-binding</keyword>
<sequence length="140" mass="15968">MFSKQVTSVKGLGAVAKALIEFFPAQRIFAFYGEMGAGKTTFIQAICKILGSDDYVTSPTFAIINEYSTVELNPLFHFDFYRIKNVEEAFDIGYEDYLYSGNYCLIEWPEKIEQILPDNIVAVKIEVIDNETRNIEARII</sequence>
<evidence type="ECO:0000256" key="7">
    <source>
        <dbReference type="ARBA" id="ARBA00022741"/>
    </source>
</evidence>
<evidence type="ECO:0000256" key="1">
    <source>
        <dbReference type="ARBA" id="ARBA00004496"/>
    </source>
</evidence>
<protein>
    <recommendedName>
        <fullName evidence="3">tRNA threonylcarbamoyladenosine biosynthesis protein TsaE</fullName>
    </recommendedName>
    <alternativeName>
        <fullName evidence="10">t(6)A37 threonylcarbamoyladenosine biosynthesis protein TsaE</fullName>
    </alternativeName>
</protein>
<keyword evidence="4" id="KW-0963">Cytoplasm</keyword>
<evidence type="ECO:0000256" key="2">
    <source>
        <dbReference type="ARBA" id="ARBA00007599"/>
    </source>
</evidence>
<dbReference type="PANTHER" id="PTHR33540:SF2">
    <property type="entry name" value="TRNA THREONYLCARBAMOYLADENOSINE BIOSYNTHESIS PROTEIN TSAE"/>
    <property type="match status" value="1"/>
</dbReference>
<dbReference type="GO" id="GO:0046872">
    <property type="term" value="F:metal ion binding"/>
    <property type="evidence" value="ECO:0007669"/>
    <property type="project" value="UniProtKB-KW"/>
</dbReference>
<comment type="subcellular location">
    <subcellularLocation>
        <location evidence="1">Cytoplasm</location>
    </subcellularLocation>
</comment>
<dbReference type="Gene3D" id="3.40.50.300">
    <property type="entry name" value="P-loop containing nucleotide triphosphate hydrolases"/>
    <property type="match status" value="1"/>
</dbReference>
<dbReference type="Pfam" id="PF02367">
    <property type="entry name" value="TsaE"/>
    <property type="match status" value="1"/>
</dbReference>
<comment type="similarity">
    <text evidence="2">Belongs to the TsaE family.</text>
</comment>
<evidence type="ECO:0000256" key="4">
    <source>
        <dbReference type="ARBA" id="ARBA00022490"/>
    </source>
</evidence>
<keyword evidence="5" id="KW-0819">tRNA processing</keyword>
<dbReference type="GO" id="GO:0005524">
    <property type="term" value="F:ATP binding"/>
    <property type="evidence" value="ECO:0007669"/>
    <property type="project" value="UniProtKB-KW"/>
</dbReference>
<keyword evidence="7" id="KW-0547">Nucleotide-binding</keyword>
<evidence type="ECO:0000256" key="8">
    <source>
        <dbReference type="ARBA" id="ARBA00022840"/>
    </source>
</evidence>
<name>A0A3B0UVH8_9ZZZZ</name>
<dbReference type="SUPFAM" id="SSF52540">
    <property type="entry name" value="P-loop containing nucleoside triphosphate hydrolases"/>
    <property type="match status" value="1"/>
</dbReference>
<evidence type="ECO:0000313" key="11">
    <source>
        <dbReference type="EMBL" id="VAW24044.1"/>
    </source>
</evidence>
<dbReference type="AlphaFoldDB" id="A0A3B0UVH8"/>
<dbReference type="EMBL" id="UOEP01000204">
    <property type="protein sequence ID" value="VAW24044.1"/>
    <property type="molecule type" value="Genomic_DNA"/>
</dbReference>
<dbReference type="GO" id="GO:0002949">
    <property type="term" value="P:tRNA threonylcarbamoyladenosine modification"/>
    <property type="evidence" value="ECO:0007669"/>
    <property type="project" value="InterPro"/>
</dbReference>
<dbReference type="NCBIfam" id="TIGR00150">
    <property type="entry name" value="T6A_YjeE"/>
    <property type="match status" value="1"/>
</dbReference>
<proteinExistence type="inferred from homology"/>
<evidence type="ECO:0000256" key="9">
    <source>
        <dbReference type="ARBA" id="ARBA00022842"/>
    </source>
</evidence>
<keyword evidence="9" id="KW-0460">Magnesium</keyword>
<evidence type="ECO:0000256" key="6">
    <source>
        <dbReference type="ARBA" id="ARBA00022723"/>
    </source>
</evidence>
<gene>
    <name evidence="11" type="ORF">MNBD_BACTEROID01-2712</name>
</gene>
<evidence type="ECO:0000256" key="3">
    <source>
        <dbReference type="ARBA" id="ARBA00019010"/>
    </source>
</evidence>
<evidence type="ECO:0000256" key="10">
    <source>
        <dbReference type="ARBA" id="ARBA00032441"/>
    </source>
</evidence>
<evidence type="ECO:0000256" key="5">
    <source>
        <dbReference type="ARBA" id="ARBA00022694"/>
    </source>
</evidence>
<organism evidence="11">
    <name type="scientific">hydrothermal vent metagenome</name>
    <dbReference type="NCBI Taxonomy" id="652676"/>
    <lineage>
        <taxon>unclassified sequences</taxon>
        <taxon>metagenomes</taxon>
        <taxon>ecological metagenomes</taxon>
    </lineage>
</organism>
<dbReference type="InterPro" id="IPR027417">
    <property type="entry name" value="P-loop_NTPase"/>
</dbReference>
<accession>A0A3B0UVH8</accession>
<dbReference type="PANTHER" id="PTHR33540">
    <property type="entry name" value="TRNA THREONYLCARBAMOYLADENOSINE BIOSYNTHESIS PROTEIN TSAE"/>
    <property type="match status" value="1"/>
</dbReference>
<dbReference type="GO" id="GO:0005737">
    <property type="term" value="C:cytoplasm"/>
    <property type="evidence" value="ECO:0007669"/>
    <property type="project" value="UniProtKB-SubCell"/>
</dbReference>
<keyword evidence="8" id="KW-0067">ATP-binding</keyword>
<reference evidence="11" key="1">
    <citation type="submission" date="2018-06" db="EMBL/GenBank/DDBJ databases">
        <authorList>
            <person name="Zhirakovskaya E."/>
        </authorList>
    </citation>
    <scope>NUCLEOTIDE SEQUENCE</scope>
</reference>
<dbReference type="InterPro" id="IPR003442">
    <property type="entry name" value="T6A_TsaE"/>
</dbReference>